<dbReference type="Pfam" id="PF12679">
    <property type="entry name" value="ABC2_membrane_2"/>
    <property type="match status" value="1"/>
</dbReference>
<feature type="transmembrane region" description="Helical" evidence="1">
    <location>
        <begin position="193"/>
        <end position="214"/>
    </location>
</feature>
<evidence type="ECO:0000313" key="2">
    <source>
        <dbReference type="EMBL" id="GAA2042065.1"/>
    </source>
</evidence>
<accession>A0ABN2URC0</accession>
<sequence>MTTATATAPLGRAGFGNVLSSEWMKLRTVRSTFWTLITLFAGSAAVSFLICLAAADQYAKDKAAGNPDAAGDIVMLGLAFVGQIAAYVLGVMAISAEYTTGGIRTTLTAMPRRVEILVAKAILLAVIVFVVGLATAFACFYLGNIPLEAKHVGVKLSDPGVTRAIFGSALYLAGLSVFGLALGFLLRHTAGAITIGLALIFIIGGLVQLIPGSIGRWLFKVMPGNAGSVITQFGESTRNADKSFAPWTGFAVFLLEVLVLLVIGAIMFERRDA</sequence>
<dbReference type="RefSeq" id="WP_344668163.1">
    <property type="nucleotide sequence ID" value="NZ_BAAAQN010000032.1"/>
</dbReference>
<protein>
    <submittedName>
        <fullName evidence="2">ABC transporter permease subunit</fullName>
    </submittedName>
</protein>
<reference evidence="2 3" key="1">
    <citation type="journal article" date="2019" name="Int. J. Syst. Evol. Microbiol.">
        <title>The Global Catalogue of Microorganisms (GCM) 10K type strain sequencing project: providing services to taxonomists for standard genome sequencing and annotation.</title>
        <authorList>
            <consortium name="The Broad Institute Genomics Platform"/>
            <consortium name="The Broad Institute Genome Sequencing Center for Infectious Disease"/>
            <person name="Wu L."/>
            <person name="Ma J."/>
        </authorList>
    </citation>
    <scope>NUCLEOTIDE SEQUENCE [LARGE SCALE GENOMIC DNA]</scope>
    <source>
        <strain evidence="2 3">JCM 16014</strain>
    </source>
</reference>
<keyword evidence="1" id="KW-1133">Transmembrane helix</keyword>
<proteinExistence type="predicted"/>
<feature type="transmembrane region" description="Helical" evidence="1">
    <location>
        <begin position="163"/>
        <end position="186"/>
    </location>
</feature>
<comment type="caution">
    <text evidence="2">The sequence shown here is derived from an EMBL/GenBank/DDBJ whole genome shotgun (WGS) entry which is preliminary data.</text>
</comment>
<keyword evidence="3" id="KW-1185">Reference proteome</keyword>
<feature type="transmembrane region" description="Helical" evidence="1">
    <location>
        <begin position="244"/>
        <end position="268"/>
    </location>
</feature>
<keyword evidence="1" id="KW-0812">Transmembrane</keyword>
<evidence type="ECO:0000256" key="1">
    <source>
        <dbReference type="SAM" id="Phobius"/>
    </source>
</evidence>
<name>A0ABN2URC0_9ACTN</name>
<feature type="transmembrane region" description="Helical" evidence="1">
    <location>
        <begin position="75"/>
        <end position="96"/>
    </location>
</feature>
<feature type="transmembrane region" description="Helical" evidence="1">
    <location>
        <begin position="117"/>
        <end position="143"/>
    </location>
</feature>
<dbReference type="EMBL" id="BAAAQN010000032">
    <property type="protein sequence ID" value="GAA2042065.1"/>
    <property type="molecule type" value="Genomic_DNA"/>
</dbReference>
<organism evidence="2 3">
    <name type="scientific">Catenulispora yoronensis</name>
    <dbReference type="NCBI Taxonomy" id="450799"/>
    <lineage>
        <taxon>Bacteria</taxon>
        <taxon>Bacillati</taxon>
        <taxon>Actinomycetota</taxon>
        <taxon>Actinomycetes</taxon>
        <taxon>Catenulisporales</taxon>
        <taxon>Catenulisporaceae</taxon>
        <taxon>Catenulispora</taxon>
    </lineage>
</organism>
<feature type="transmembrane region" description="Helical" evidence="1">
    <location>
        <begin position="33"/>
        <end position="55"/>
    </location>
</feature>
<keyword evidence="1" id="KW-0472">Membrane</keyword>
<gene>
    <name evidence="2" type="ORF">GCM10009839_50840</name>
</gene>
<dbReference type="Proteomes" id="UP001500751">
    <property type="component" value="Unassembled WGS sequence"/>
</dbReference>
<evidence type="ECO:0000313" key="3">
    <source>
        <dbReference type="Proteomes" id="UP001500751"/>
    </source>
</evidence>